<dbReference type="EMBL" id="GL985064">
    <property type="protein sequence ID" value="EGR48552.1"/>
    <property type="molecule type" value="Genomic_DNA"/>
</dbReference>
<protein>
    <submittedName>
        <fullName evidence="2">Predicted protein</fullName>
    </submittedName>
</protein>
<gene>
    <name evidence="2" type="ORF">TRIREDRAFT_107285</name>
</gene>
<feature type="transmembrane region" description="Helical" evidence="1">
    <location>
        <begin position="41"/>
        <end position="58"/>
    </location>
</feature>
<dbReference type="VEuPathDB" id="FungiDB:TRIREDRAFT_107285"/>
<organism evidence="3">
    <name type="scientific">Hypocrea jecorina (strain QM6a)</name>
    <name type="common">Trichoderma reesei</name>
    <dbReference type="NCBI Taxonomy" id="431241"/>
    <lineage>
        <taxon>Eukaryota</taxon>
        <taxon>Fungi</taxon>
        <taxon>Dikarya</taxon>
        <taxon>Ascomycota</taxon>
        <taxon>Pezizomycotina</taxon>
        <taxon>Sordariomycetes</taxon>
        <taxon>Hypocreomycetidae</taxon>
        <taxon>Hypocreales</taxon>
        <taxon>Hypocreaceae</taxon>
        <taxon>Trichoderma</taxon>
    </lineage>
</organism>
<proteinExistence type="predicted"/>
<dbReference type="AlphaFoldDB" id="G0RJ96"/>
<reference evidence="2 3" key="1">
    <citation type="journal article" date="2008" name="Nat. Biotechnol.">
        <title>Genome sequencing and analysis of the biomass-degrading fungus Trichoderma reesei (syn. Hypocrea jecorina).</title>
        <authorList>
            <person name="Martinez D."/>
            <person name="Berka R.M."/>
            <person name="Henrissat B."/>
            <person name="Saloheimo M."/>
            <person name="Arvas M."/>
            <person name="Baker S.E."/>
            <person name="Chapman J."/>
            <person name="Chertkov O."/>
            <person name="Coutinho P.M."/>
            <person name="Cullen D."/>
            <person name="Danchin E.G."/>
            <person name="Grigoriev I.V."/>
            <person name="Harris P."/>
            <person name="Jackson M."/>
            <person name="Kubicek C.P."/>
            <person name="Han C.S."/>
            <person name="Ho I."/>
            <person name="Larrondo L.F."/>
            <person name="de Leon A.L."/>
            <person name="Magnuson J.K."/>
            <person name="Merino S."/>
            <person name="Misra M."/>
            <person name="Nelson B."/>
            <person name="Putnam N."/>
            <person name="Robbertse B."/>
            <person name="Salamov A.A."/>
            <person name="Schmoll M."/>
            <person name="Terry A."/>
            <person name="Thayer N."/>
            <person name="Westerholm-Parvinen A."/>
            <person name="Schoch C.L."/>
            <person name="Yao J."/>
            <person name="Barabote R."/>
            <person name="Nelson M.A."/>
            <person name="Detter C."/>
            <person name="Bruce D."/>
            <person name="Kuske C.R."/>
            <person name="Xie G."/>
            <person name="Richardson P."/>
            <person name="Rokhsar D.S."/>
            <person name="Lucas S.M."/>
            <person name="Rubin E.M."/>
            <person name="Dunn-Coleman N."/>
            <person name="Ward M."/>
            <person name="Brettin T.S."/>
        </authorList>
    </citation>
    <scope>NUCLEOTIDE SEQUENCE [LARGE SCALE GENOMIC DNA]</scope>
    <source>
        <strain evidence="2 3">QM6a</strain>
    </source>
</reference>
<dbReference type="HOGENOM" id="CLU_2705131_0_0_1"/>
<dbReference type="KEGG" id="tre:TRIREDRAFT_107285"/>
<keyword evidence="1" id="KW-0812">Transmembrane</keyword>
<evidence type="ECO:0000313" key="2">
    <source>
        <dbReference type="EMBL" id="EGR48552.1"/>
    </source>
</evidence>
<keyword evidence="1" id="KW-0472">Membrane</keyword>
<sequence>MPFTALYLLIKLLRPNCYKCISNYLLYFYKNKLKYKILSILYKKFFFINYIYYIFIIITKEVKGGYIKIEVFN</sequence>
<evidence type="ECO:0000256" key="1">
    <source>
        <dbReference type="SAM" id="Phobius"/>
    </source>
</evidence>
<dbReference type="Proteomes" id="UP000008984">
    <property type="component" value="Unassembled WGS sequence"/>
</dbReference>
<evidence type="ECO:0000313" key="3">
    <source>
        <dbReference type="Proteomes" id="UP000008984"/>
    </source>
</evidence>
<accession>G0RJ96</accession>
<dbReference type="GeneID" id="18481438"/>
<keyword evidence="3" id="KW-1185">Reference proteome</keyword>
<dbReference type="RefSeq" id="XP_006965308.1">
    <property type="nucleotide sequence ID" value="XM_006965246.1"/>
</dbReference>
<keyword evidence="1" id="KW-1133">Transmembrane helix</keyword>
<name>G0RJ96_HYPJQ</name>